<dbReference type="eggNOG" id="COG2805">
    <property type="taxonomic scope" value="Bacteria"/>
</dbReference>
<name>A0A068NII4_FIMGI</name>
<dbReference type="GO" id="GO:0005524">
    <property type="term" value="F:ATP binding"/>
    <property type="evidence" value="ECO:0007669"/>
    <property type="project" value="InterPro"/>
</dbReference>
<comment type="similarity">
    <text evidence="1">Belongs to the GSP E family.</text>
</comment>
<reference evidence="4 5" key="1">
    <citation type="journal article" date="2014" name="PLoS ONE">
        <title>The first complete genome sequence of the class fimbriimonadia in the phylum armatimonadetes.</title>
        <authorList>
            <person name="Hu Z.Y."/>
            <person name="Wang Y.Z."/>
            <person name="Im W.T."/>
            <person name="Wang S.Y."/>
            <person name="Zhao G.P."/>
            <person name="Zheng H.J."/>
            <person name="Quan Z.X."/>
        </authorList>
    </citation>
    <scope>NUCLEOTIDE SEQUENCE [LARGE SCALE GENOMIC DNA]</scope>
    <source>
        <strain evidence="4">Gsoil 348</strain>
    </source>
</reference>
<dbReference type="InterPro" id="IPR001482">
    <property type="entry name" value="T2SS/T4SS_dom"/>
</dbReference>
<dbReference type="SMART" id="SM00382">
    <property type="entry name" value="AAA"/>
    <property type="match status" value="1"/>
</dbReference>
<evidence type="ECO:0000313" key="4">
    <source>
        <dbReference type="EMBL" id="AIE83418.1"/>
    </source>
</evidence>
<proteinExistence type="inferred from homology"/>
<evidence type="ECO:0000259" key="3">
    <source>
        <dbReference type="PROSITE" id="PS00662"/>
    </source>
</evidence>
<dbReference type="GO" id="GO:0016887">
    <property type="term" value="F:ATP hydrolysis activity"/>
    <property type="evidence" value="ECO:0007669"/>
    <property type="project" value="InterPro"/>
</dbReference>
<gene>
    <name evidence="4" type="ORF">OP10G_0050</name>
</gene>
<feature type="domain" description="Bacterial type II secretion system protein E" evidence="3">
    <location>
        <begin position="195"/>
        <end position="209"/>
    </location>
</feature>
<evidence type="ECO:0000313" key="5">
    <source>
        <dbReference type="Proteomes" id="UP000027982"/>
    </source>
</evidence>
<dbReference type="HOGENOM" id="CLU_013446_4_0_0"/>
<protein>
    <submittedName>
        <fullName evidence="4">Twitching motility protein PilT</fullName>
    </submittedName>
</protein>
<dbReference type="Gene3D" id="3.40.50.300">
    <property type="entry name" value="P-loop containing nucleotide triphosphate hydrolases"/>
    <property type="match status" value="1"/>
</dbReference>
<keyword evidence="5" id="KW-1185">Reference proteome</keyword>
<dbReference type="CDD" id="cd01131">
    <property type="entry name" value="PilT"/>
    <property type="match status" value="1"/>
</dbReference>
<dbReference type="InterPro" id="IPR006321">
    <property type="entry name" value="PilT/PilU"/>
</dbReference>
<dbReference type="NCBIfam" id="TIGR01420">
    <property type="entry name" value="pilT_fam"/>
    <property type="match status" value="1"/>
</dbReference>
<dbReference type="AlphaFoldDB" id="A0A068NII4"/>
<feature type="compositionally biased region" description="Polar residues" evidence="2">
    <location>
        <begin position="370"/>
        <end position="383"/>
    </location>
</feature>
<feature type="compositionally biased region" description="Low complexity" evidence="2">
    <location>
        <begin position="358"/>
        <end position="369"/>
    </location>
</feature>
<dbReference type="InterPro" id="IPR027417">
    <property type="entry name" value="P-loop_NTPase"/>
</dbReference>
<dbReference type="RefSeq" id="WP_025227902.1">
    <property type="nucleotide sequence ID" value="NZ_CP007139.1"/>
</dbReference>
<dbReference type="STRING" id="661478.OP10G_0050"/>
<dbReference type="EMBL" id="CP007139">
    <property type="protein sequence ID" value="AIE83418.1"/>
    <property type="molecule type" value="Genomic_DNA"/>
</dbReference>
<dbReference type="Gene3D" id="3.30.450.90">
    <property type="match status" value="1"/>
</dbReference>
<accession>A0A068NII4</accession>
<evidence type="ECO:0000256" key="1">
    <source>
        <dbReference type="ARBA" id="ARBA00006611"/>
    </source>
</evidence>
<dbReference type="Proteomes" id="UP000027982">
    <property type="component" value="Chromosome"/>
</dbReference>
<feature type="region of interest" description="Disordered" evidence="2">
    <location>
        <begin position="355"/>
        <end position="407"/>
    </location>
</feature>
<dbReference type="PANTHER" id="PTHR30486">
    <property type="entry name" value="TWITCHING MOTILITY PROTEIN PILT"/>
    <property type="match status" value="1"/>
</dbReference>
<evidence type="ECO:0000256" key="2">
    <source>
        <dbReference type="SAM" id="MobiDB-lite"/>
    </source>
</evidence>
<dbReference type="PROSITE" id="PS00662">
    <property type="entry name" value="T2SP_E"/>
    <property type="match status" value="1"/>
</dbReference>
<dbReference type="OrthoDB" id="9805147at2"/>
<dbReference type="InterPro" id="IPR050921">
    <property type="entry name" value="T4SS_GSP_E_ATPase"/>
</dbReference>
<dbReference type="SUPFAM" id="SSF52540">
    <property type="entry name" value="P-loop containing nucleoside triphosphate hydrolases"/>
    <property type="match status" value="1"/>
</dbReference>
<sequence>MRSVESFLIETVEADGSDLHFKTDTGKAYLRVHGDLLEVEAPSFTNEEFRAELYKLLRPQQIVKFERDLELDFSFELPGISRFRGNAYQQRGHVQAAFRVIPYEIQSMEDLNLPPATYDFIERPRGLVLVTGPAGSGKSTTLAAMLDRINRTQPVHIVTVEDPIEFVHEDHVALINQRELEVDTVSFANALKYVLRQDPDVILVGEMRDLETIHLAITAAETGHLVFGTLHTVDSIQTVDRIVDVFPTHQQQQIRMQLSVNLVGVVSQTLVRRKDGRGRIAAHEVMVATSAIRNLVRESKTYQIGSIIQTGAKQRMNTLDQALANLVERGLVTKEDARQRSKDPMEFDRLLAIDAKKAAPTPQGPAAGTYGSNRQQTYNGQQPPVNPSHHPHAPVRNQPNRPAYRRD</sequence>
<dbReference type="InterPro" id="IPR003593">
    <property type="entry name" value="AAA+_ATPase"/>
</dbReference>
<dbReference type="Pfam" id="PF00437">
    <property type="entry name" value="T2SSE"/>
    <property type="match status" value="1"/>
</dbReference>
<organism evidence="4 5">
    <name type="scientific">Fimbriimonas ginsengisoli Gsoil 348</name>
    <dbReference type="NCBI Taxonomy" id="661478"/>
    <lineage>
        <taxon>Bacteria</taxon>
        <taxon>Bacillati</taxon>
        <taxon>Armatimonadota</taxon>
        <taxon>Fimbriimonadia</taxon>
        <taxon>Fimbriimonadales</taxon>
        <taxon>Fimbriimonadaceae</taxon>
        <taxon>Fimbriimonas</taxon>
    </lineage>
</organism>
<dbReference type="KEGG" id="fgi:OP10G_0050"/>